<dbReference type="PANTHER" id="PTHR30185">
    <property type="entry name" value="CRYPTIC BETA-GLUCOSIDE BGL OPERON ANTITERMINATOR"/>
    <property type="match status" value="1"/>
</dbReference>
<dbReference type="PANTHER" id="PTHR30185:SF18">
    <property type="entry name" value="TRANSCRIPTIONAL REGULATOR MTLR"/>
    <property type="match status" value="1"/>
</dbReference>
<evidence type="ECO:0000313" key="5">
    <source>
        <dbReference type="Proteomes" id="UP000182135"/>
    </source>
</evidence>
<proteinExistence type="predicted"/>
<dbReference type="EMBL" id="FOOE01000004">
    <property type="protein sequence ID" value="SFF61186.1"/>
    <property type="molecule type" value="Genomic_DNA"/>
</dbReference>
<evidence type="ECO:0000259" key="3">
    <source>
        <dbReference type="Pfam" id="PF05043"/>
    </source>
</evidence>
<dbReference type="Proteomes" id="UP000182135">
    <property type="component" value="Unassembled WGS sequence"/>
</dbReference>
<dbReference type="GeneID" id="90543765"/>
<protein>
    <submittedName>
        <fullName evidence="4">Mga helix-turn-helix domain-containing protein</fullName>
    </submittedName>
</protein>
<dbReference type="Gene3D" id="1.10.10.10">
    <property type="entry name" value="Winged helix-like DNA-binding domain superfamily/Winged helix DNA-binding domain"/>
    <property type="match status" value="1"/>
</dbReference>
<dbReference type="STRING" id="1529.SAMN04487885_10474"/>
<evidence type="ECO:0000256" key="2">
    <source>
        <dbReference type="ARBA" id="ARBA00023163"/>
    </source>
</evidence>
<dbReference type="eggNOG" id="COG3711">
    <property type="taxonomic scope" value="Bacteria"/>
</dbReference>
<dbReference type="InterPro" id="IPR050661">
    <property type="entry name" value="BglG_antiterminators"/>
</dbReference>
<feature type="domain" description="Mga helix-turn-helix" evidence="3">
    <location>
        <begin position="79"/>
        <end position="162"/>
    </location>
</feature>
<dbReference type="Pfam" id="PF05043">
    <property type="entry name" value="Mga"/>
    <property type="match status" value="1"/>
</dbReference>
<name>A0A1I2K8I1_9CLOT</name>
<accession>A0A1I2K8I1</accession>
<dbReference type="InterPro" id="IPR007737">
    <property type="entry name" value="Mga_HTH"/>
</dbReference>
<sequence>MFKENLLEPSEKIEIEILKKLYINNGKFSKYNLCNELHISFPTLKLYIKNINIMFSTYYNNQVNIQINKETIFLKYHTDISLDNFISIYIENSLKYKLLHTLYYYENLNSIKLCHHLNISLSTLNRKIRECNELLNPFELAIKKFEIKGSPLQISYFYYYFFRNISLNTQIETDLSDETLIKFLKNLTSIEFNFSQKLSIYIWSKVIMKHKKKFTKEGFSDKFSLSNLDSFKNDMLFNNLESFYSEFPIHKKYLAYSTTCFLKSFGILSLENIIDKTVPFNIYNFILLKMKSLFLNDNFKFDKYIKSNILAYCNKQFYFKGIFYSIDQNTRDFYLNTHLSFFKNYFIDTLFKDIQLIFKLDNLDFEYFKFLIVLNLSYIDEESKYTIKIGVLSKTENLALKILLKDFNNLLTKRFNAKAEVFSEKNSHNYDLIITNINDHFLNGISSHIFRFTYLGVEYDLNKLTNLLNTIEKEKIQTLELFRNVDEPVKKSL</sequence>
<dbReference type="RefSeq" id="WP_027637494.1">
    <property type="nucleotide sequence ID" value="NZ_BAAACD010000045.1"/>
</dbReference>
<keyword evidence="1" id="KW-0805">Transcription regulation</keyword>
<gene>
    <name evidence="4" type="ORF">SAMN04487885_10474</name>
</gene>
<organism evidence="4 5">
    <name type="scientific">Clostridium cadaveris</name>
    <dbReference type="NCBI Taxonomy" id="1529"/>
    <lineage>
        <taxon>Bacteria</taxon>
        <taxon>Bacillati</taxon>
        <taxon>Bacillota</taxon>
        <taxon>Clostridia</taxon>
        <taxon>Eubacteriales</taxon>
        <taxon>Clostridiaceae</taxon>
        <taxon>Clostridium</taxon>
    </lineage>
</organism>
<evidence type="ECO:0000256" key="1">
    <source>
        <dbReference type="ARBA" id="ARBA00023015"/>
    </source>
</evidence>
<dbReference type="InterPro" id="IPR036388">
    <property type="entry name" value="WH-like_DNA-bd_sf"/>
</dbReference>
<keyword evidence="2" id="KW-0804">Transcription</keyword>
<dbReference type="OrthoDB" id="2194815at2"/>
<keyword evidence="5" id="KW-1185">Reference proteome</keyword>
<dbReference type="AlphaFoldDB" id="A0A1I2K8I1"/>
<evidence type="ECO:0000313" key="4">
    <source>
        <dbReference type="EMBL" id="SFF61186.1"/>
    </source>
</evidence>
<reference evidence="4 5" key="1">
    <citation type="submission" date="2016-10" db="EMBL/GenBank/DDBJ databases">
        <authorList>
            <person name="de Groot N.N."/>
        </authorList>
    </citation>
    <scope>NUCLEOTIDE SEQUENCE [LARGE SCALE GENOMIC DNA]</scope>
    <source>
        <strain evidence="4 5">NLAE-zl-G419</strain>
    </source>
</reference>